<dbReference type="EMBL" id="FQXU01000005">
    <property type="protein sequence ID" value="SHI02742.1"/>
    <property type="molecule type" value="Genomic_DNA"/>
</dbReference>
<name>A0A1M5XSR4_9CLOT</name>
<proteinExistence type="predicted"/>
<dbReference type="Proteomes" id="UP000184241">
    <property type="component" value="Unassembled WGS sequence"/>
</dbReference>
<dbReference type="PROSITE" id="PS00894">
    <property type="entry name" value="HTH_DEOR_1"/>
    <property type="match status" value="1"/>
</dbReference>
<dbReference type="SMART" id="SM01134">
    <property type="entry name" value="DeoRC"/>
    <property type="match status" value="1"/>
</dbReference>
<dbReference type="SUPFAM" id="SSF100950">
    <property type="entry name" value="NagB/RpiA/CoA transferase-like"/>
    <property type="match status" value="1"/>
</dbReference>
<dbReference type="InterPro" id="IPR037171">
    <property type="entry name" value="NagB/RpiA_transferase-like"/>
</dbReference>
<dbReference type="InterPro" id="IPR050313">
    <property type="entry name" value="Carb_Metab_HTH_regulators"/>
</dbReference>
<dbReference type="PRINTS" id="PR00037">
    <property type="entry name" value="HTHLACR"/>
</dbReference>
<sequence>MFIEERHEKILQMLKDKKRVEVQELSELFEVSEDTIRRDLRIMEQKGKVHRTYGGAILPDKVNSYENFIVRENIQNDVKQSIASLAQSFIQERDTLLLDGSTTVAKIVPLLSGYKNLTVITNSITIAYDILHQCPNINLHIIGGIVRNDIGNSISIESLKDIEKLYVDKVFLSACSISLKGELTTPIIEDAHVKKAMLNAGREVYILADSSKFGQKSLMEFGKIKPEYTIISDSDLPYDINEDLQALISRGLKILTT</sequence>
<accession>A0A1M5XSR4</accession>
<dbReference type="GO" id="GO:0003677">
    <property type="term" value="F:DNA binding"/>
    <property type="evidence" value="ECO:0007669"/>
    <property type="project" value="UniProtKB-KW"/>
</dbReference>
<dbReference type="InterPro" id="IPR014036">
    <property type="entry name" value="DeoR-like_C"/>
</dbReference>
<dbReference type="GO" id="GO:0003700">
    <property type="term" value="F:DNA-binding transcription factor activity"/>
    <property type="evidence" value="ECO:0007669"/>
    <property type="project" value="InterPro"/>
</dbReference>
<dbReference type="PROSITE" id="PS51000">
    <property type="entry name" value="HTH_DEOR_2"/>
    <property type="match status" value="1"/>
</dbReference>
<reference evidence="5 6" key="1">
    <citation type="submission" date="2016-11" db="EMBL/GenBank/DDBJ databases">
        <authorList>
            <person name="Jaros S."/>
            <person name="Januszkiewicz K."/>
            <person name="Wedrychowicz H."/>
        </authorList>
    </citation>
    <scope>NUCLEOTIDE SEQUENCE [LARGE SCALE GENOMIC DNA]</scope>
    <source>
        <strain evidence="5 6">DSM 6191</strain>
    </source>
</reference>
<evidence type="ECO:0000256" key="3">
    <source>
        <dbReference type="ARBA" id="ARBA00023163"/>
    </source>
</evidence>
<dbReference type="Pfam" id="PF00455">
    <property type="entry name" value="DeoRC"/>
    <property type="match status" value="1"/>
</dbReference>
<dbReference type="InterPro" id="IPR001034">
    <property type="entry name" value="DeoR_HTH"/>
</dbReference>
<evidence type="ECO:0000256" key="1">
    <source>
        <dbReference type="ARBA" id="ARBA00023015"/>
    </source>
</evidence>
<dbReference type="InterPro" id="IPR018356">
    <property type="entry name" value="Tscrpt_reg_HTH_DeoR_CS"/>
</dbReference>
<dbReference type="Gene3D" id="3.40.50.1360">
    <property type="match status" value="1"/>
</dbReference>
<dbReference type="Pfam" id="PF08220">
    <property type="entry name" value="HTH_DeoR"/>
    <property type="match status" value="1"/>
</dbReference>
<dbReference type="InterPro" id="IPR036390">
    <property type="entry name" value="WH_DNA-bd_sf"/>
</dbReference>
<dbReference type="AlphaFoldDB" id="A0A1M5XSR4"/>
<protein>
    <submittedName>
        <fullName evidence="5">Transcriptional regulator, DeoR family</fullName>
    </submittedName>
</protein>
<keyword evidence="3" id="KW-0804">Transcription</keyword>
<evidence type="ECO:0000313" key="5">
    <source>
        <dbReference type="EMBL" id="SHI02742.1"/>
    </source>
</evidence>
<organism evidence="5 6">
    <name type="scientific">Clostridium intestinale DSM 6191</name>
    <dbReference type="NCBI Taxonomy" id="1121320"/>
    <lineage>
        <taxon>Bacteria</taxon>
        <taxon>Bacillati</taxon>
        <taxon>Bacillota</taxon>
        <taxon>Clostridia</taxon>
        <taxon>Eubacteriales</taxon>
        <taxon>Clostridiaceae</taxon>
        <taxon>Clostridium</taxon>
    </lineage>
</organism>
<keyword evidence="1" id="KW-0805">Transcription regulation</keyword>
<gene>
    <name evidence="5" type="ORF">SAMN02745941_01613</name>
</gene>
<evidence type="ECO:0000256" key="2">
    <source>
        <dbReference type="ARBA" id="ARBA00023125"/>
    </source>
</evidence>
<feature type="domain" description="HTH deoR-type" evidence="4">
    <location>
        <begin position="3"/>
        <end position="58"/>
    </location>
</feature>
<dbReference type="PANTHER" id="PTHR30363">
    <property type="entry name" value="HTH-TYPE TRANSCRIPTIONAL REGULATOR SRLR-RELATED"/>
    <property type="match status" value="1"/>
</dbReference>
<dbReference type="InterPro" id="IPR036388">
    <property type="entry name" value="WH-like_DNA-bd_sf"/>
</dbReference>
<keyword evidence="2" id="KW-0238">DNA-binding</keyword>
<dbReference type="SUPFAM" id="SSF46785">
    <property type="entry name" value="Winged helix' DNA-binding domain"/>
    <property type="match status" value="1"/>
</dbReference>
<evidence type="ECO:0000259" key="4">
    <source>
        <dbReference type="PROSITE" id="PS51000"/>
    </source>
</evidence>
<dbReference type="PANTHER" id="PTHR30363:SF44">
    <property type="entry name" value="AGA OPERON TRANSCRIPTIONAL REPRESSOR-RELATED"/>
    <property type="match status" value="1"/>
</dbReference>
<dbReference type="SMART" id="SM00420">
    <property type="entry name" value="HTH_DEOR"/>
    <property type="match status" value="1"/>
</dbReference>
<dbReference type="RefSeq" id="WP_073018460.1">
    <property type="nucleotide sequence ID" value="NZ_FQXU01000005.1"/>
</dbReference>
<dbReference type="Gene3D" id="1.10.10.10">
    <property type="entry name" value="Winged helix-like DNA-binding domain superfamily/Winged helix DNA-binding domain"/>
    <property type="match status" value="1"/>
</dbReference>
<evidence type="ECO:0000313" key="6">
    <source>
        <dbReference type="Proteomes" id="UP000184241"/>
    </source>
</evidence>